<dbReference type="PANTHER" id="PTHR30329">
    <property type="entry name" value="STATOR ELEMENT OF FLAGELLAR MOTOR COMPLEX"/>
    <property type="match status" value="1"/>
</dbReference>
<dbReference type="RefSeq" id="WP_160661543.1">
    <property type="nucleotide sequence ID" value="NZ_BAABDV010000001.1"/>
</dbReference>
<dbReference type="EMBL" id="WTYD01000002">
    <property type="protein sequence ID" value="MXO54645.1"/>
    <property type="molecule type" value="Genomic_DNA"/>
</dbReference>
<evidence type="ECO:0000256" key="3">
    <source>
        <dbReference type="SAM" id="SignalP"/>
    </source>
</evidence>
<protein>
    <submittedName>
        <fullName evidence="5">OmpA family protein</fullName>
    </submittedName>
</protein>
<feature type="region of interest" description="Disordered" evidence="2">
    <location>
        <begin position="31"/>
        <end position="83"/>
    </location>
</feature>
<dbReference type="CDD" id="cd07185">
    <property type="entry name" value="OmpA_C-like"/>
    <property type="match status" value="1"/>
</dbReference>
<evidence type="ECO:0000256" key="1">
    <source>
        <dbReference type="PROSITE-ProRule" id="PRU00473"/>
    </source>
</evidence>
<dbReference type="AlphaFoldDB" id="A0A844Y947"/>
<dbReference type="SUPFAM" id="SSF103088">
    <property type="entry name" value="OmpA-like"/>
    <property type="match status" value="1"/>
</dbReference>
<feature type="compositionally biased region" description="Polar residues" evidence="2">
    <location>
        <begin position="42"/>
        <end position="53"/>
    </location>
</feature>
<dbReference type="Pfam" id="PF00691">
    <property type="entry name" value="OmpA"/>
    <property type="match status" value="1"/>
</dbReference>
<feature type="region of interest" description="Disordered" evidence="2">
    <location>
        <begin position="157"/>
        <end position="215"/>
    </location>
</feature>
<dbReference type="PROSITE" id="PS51257">
    <property type="entry name" value="PROKAR_LIPOPROTEIN"/>
    <property type="match status" value="1"/>
</dbReference>
<evidence type="ECO:0000313" key="6">
    <source>
        <dbReference type="Proteomes" id="UP000430272"/>
    </source>
</evidence>
<dbReference type="PANTHER" id="PTHR30329:SF21">
    <property type="entry name" value="LIPOPROTEIN YIAD-RELATED"/>
    <property type="match status" value="1"/>
</dbReference>
<reference evidence="5 6" key="1">
    <citation type="submission" date="2019-12" db="EMBL/GenBank/DDBJ databases">
        <title>Genomic-based taxomic classification of the family Erythrobacteraceae.</title>
        <authorList>
            <person name="Xu L."/>
        </authorList>
    </citation>
    <scope>NUCLEOTIDE SEQUENCE [LARGE SCALE GENOMIC DNA]</scope>
    <source>
        <strain evidence="5 6">JCM 17468</strain>
    </source>
</reference>
<accession>A0A844Y947</accession>
<dbReference type="GO" id="GO:0016020">
    <property type="term" value="C:membrane"/>
    <property type="evidence" value="ECO:0007669"/>
    <property type="project" value="UniProtKB-UniRule"/>
</dbReference>
<dbReference type="InterPro" id="IPR050330">
    <property type="entry name" value="Bact_OuterMem_StrucFunc"/>
</dbReference>
<gene>
    <name evidence="5" type="ORF">GRI47_11605</name>
</gene>
<dbReference type="InterPro" id="IPR036737">
    <property type="entry name" value="OmpA-like_sf"/>
</dbReference>
<feature type="signal peptide" evidence="3">
    <location>
        <begin position="1"/>
        <end position="28"/>
    </location>
</feature>
<keyword evidence="1" id="KW-0472">Membrane</keyword>
<organism evidence="5 6">
    <name type="scientific">Qipengyuania pelagi</name>
    <dbReference type="NCBI Taxonomy" id="994320"/>
    <lineage>
        <taxon>Bacteria</taxon>
        <taxon>Pseudomonadati</taxon>
        <taxon>Pseudomonadota</taxon>
        <taxon>Alphaproteobacteria</taxon>
        <taxon>Sphingomonadales</taxon>
        <taxon>Erythrobacteraceae</taxon>
        <taxon>Qipengyuania</taxon>
    </lineage>
</organism>
<dbReference type="Gene3D" id="3.30.1330.60">
    <property type="entry name" value="OmpA-like domain"/>
    <property type="match status" value="1"/>
</dbReference>
<feature type="chain" id="PRO_5032728585" evidence="3">
    <location>
        <begin position="29"/>
        <end position="215"/>
    </location>
</feature>
<dbReference type="PROSITE" id="PS51123">
    <property type="entry name" value="OMPA_2"/>
    <property type="match status" value="1"/>
</dbReference>
<dbReference type="OrthoDB" id="9814546at2"/>
<evidence type="ECO:0000259" key="4">
    <source>
        <dbReference type="PROSITE" id="PS51123"/>
    </source>
</evidence>
<feature type="domain" description="OmpA-like" evidence="4">
    <location>
        <begin position="65"/>
        <end position="188"/>
    </location>
</feature>
<dbReference type="InterPro" id="IPR006665">
    <property type="entry name" value="OmpA-like"/>
</dbReference>
<feature type="region of interest" description="Disordered" evidence="2">
    <location>
        <begin position="111"/>
        <end position="130"/>
    </location>
</feature>
<proteinExistence type="predicted"/>
<evidence type="ECO:0000313" key="5">
    <source>
        <dbReference type="EMBL" id="MXO54645.1"/>
    </source>
</evidence>
<keyword evidence="3" id="KW-0732">Signal</keyword>
<sequence length="215" mass="22152">MTDPLPRASTVRLMTGLGLALALTTALAACGSDAERAPAPEPSSTATGVQNSIIRDDLADSEPLPPPPLAPLDGRIGFPEGGAELSESATADLDTLLQSPQMEAGGPIVLRAHSDASGPGDANERASQARGEAVRDYLVENGIDKDRITIIAFGEQNPIAPNAKPDGTPNEQGRAANRRVEVHVALPGASEEAAPEEIEKAEPTVAENLSRASAD</sequence>
<comment type="caution">
    <text evidence="5">The sequence shown here is derived from an EMBL/GenBank/DDBJ whole genome shotgun (WGS) entry which is preliminary data.</text>
</comment>
<name>A0A844Y947_9SPHN</name>
<evidence type="ECO:0000256" key="2">
    <source>
        <dbReference type="SAM" id="MobiDB-lite"/>
    </source>
</evidence>
<dbReference type="Proteomes" id="UP000430272">
    <property type="component" value="Unassembled WGS sequence"/>
</dbReference>
<keyword evidence="6" id="KW-1185">Reference proteome</keyword>